<dbReference type="AlphaFoldDB" id="A0A9D2EYC2"/>
<accession>A0A9D2EYC2</accession>
<protein>
    <submittedName>
        <fullName evidence="1">Uncharacterized protein</fullName>
    </submittedName>
</protein>
<proteinExistence type="predicted"/>
<gene>
    <name evidence="1" type="ORF">IAA19_01465</name>
</gene>
<evidence type="ECO:0000313" key="1">
    <source>
        <dbReference type="EMBL" id="HIZ45677.1"/>
    </source>
</evidence>
<name>A0A9D2EYC2_9ACTN</name>
<comment type="caution">
    <text evidence="1">The sequence shown here is derived from an EMBL/GenBank/DDBJ whole genome shotgun (WGS) entry which is preliminary data.</text>
</comment>
<evidence type="ECO:0000313" key="2">
    <source>
        <dbReference type="Proteomes" id="UP000824062"/>
    </source>
</evidence>
<reference evidence="1" key="1">
    <citation type="journal article" date="2021" name="PeerJ">
        <title>Extensive microbial diversity within the chicken gut microbiome revealed by metagenomics and culture.</title>
        <authorList>
            <person name="Gilroy R."/>
            <person name="Ravi A."/>
            <person name="Getino M."/>
            <person name="Pursley I."/>
            <person name="Horton D.L."/>
            <person name="Alikhan N.F."/>
            <person name="Baker D."/>
            <person name="Gharbi K."/>
            <person name="Hall N."/>
            <person name="Watson M."/>
            <person name="Adriaenssens E.M."/>
            <person name="Foster-Nyarko E."/>
            <person name="Jarju S."/>
            <person name="Secka A."/>
            <person name="Antonio M."/>
            <person name="Oren A."/>
            <person name="Chaudhuri R.R."/>
            <person name="La Ragione R."/>
            <person name="Hildebrand F."/>
            <person name="Pallen M.J."/>
        </authorList>
    </citation>
    <scope>NUCLEOTIDE SEQUENCE</scope>
    <source>
        <strain evidence="1">ChiHjej12B11-14209</strain>
    </source>
</reference>
<dbReference type="Proteomes" id="UP000824062">
    <property type="component" value="Unassembled WGS sequence"/>
</dbReference>
<organism evidence="1 2">
    <name type="scientific">Candidatus Olsenella pullistercoris</name>
    <dbReference type="NCBI Taxonomy" id="2838712"/>
    <lineage>
        <taxon>Bacteria</taxon>
        <taxon>Bacillati</taxon>
        <taxon>Actinomycetota</taxon>
        <taxon>Coriobacteriia</taxon>
        <taxon>Coriobacteriales</taxon>
        <taxon>Atopobiaceae</taxon>
        <taxon>Olsenella</taxon>
    </lineage>
</organism>
<sequence length="55" mass="6272">MSMSTPEMIETLDGIREMLRRSTEDALALDSKLAYVIIAAVSAVKDELDDRWERE</sequence>
<reference evidence="1" key="2">
    <citation type="submission" date="2021-04" db="EMBL/GenBank/DDBJ databases">
        <authorList>
            <person name="Gilroy R."/>
        </authorList>
    </citation>
    <scope>NUCLEOTIDE SEQUENCE</scope>
    <source>
        <strain evidence="1">ChiHjej12B11-14209</strain>
    </source>
</reference>
<dbReference type="EMBL" id="DXBM01000018">
    <property type="protein sequence ID" value="HIZ45677.1"/>
    <property type="molecule type" value="Genomic_DNA"/>
</dbReference>